<comment type="caution">
    <text evidence="1">The sequence shown here is derived from an EMBL/GenBank/DDBJ whole genome shotgun (WGS) entry which is preliminary data.</text>
</comment>
<dbReference type="InterPro" id="IPR012337">
    <property type="entry name" value="RNaseH-like_sf"/>
</dbReference>
<evidence type="ECO:0000313" key="2">
    <source>
        <dbReference type="Proteomes" id="UP000828390"/>
    </source>
</evidence>
<gene>
    <name evidence="1" type="ORF">DPMN_135174</name>
</gene>
<name>A0A9D4G117_DREPO</name>
<keyword evidence="2" id="KW-1185">Reference proteome</keyword>
<dbReference type="Proteomes" id="UP000828390">
    <property type="component" value="Unassembled WGS sequence"/>
</dbReference>
<accession>A0A9D4G117</accession>
<evidence type="ECO:0008006" key="3">
    <source>
        <dbReference type="Google" id="ProtNLM"/>
    </source>
</evidence>
<dbReference type="EMBL" id="JAIWYP010000006">
    <property type="protein sequence ID" value="KAH3806846.1"/>
    <property type="molecule type" value="Genomic_DNA"/>
</dbReference>
<dbReference type="AlphaFoldDB" id="A0A9D4G117"/>
<evidence type="ECO:0000313" key="1">
    <source>
        <dbReference type="EMBL" id="KAH3806846.1"/>
    </source>
</evidence>
<protein>
    <recommendedName>
        <fullName evidence="3">Integrase catalytic domain-containing protein</fullName>
    </recommendedName>
</protein>
<proteinExistence type="predicted"/>
<reference evidence="1" key="2">
    <citation type="submission" date="2020-11" db="EMBL/GenBank/DDBJ databases">
        <authorList>
            <person name="McCartney M.A."/>
            <person name="Auch B."/>
            <person name="Kono T."/>
            <person name="Mallez S."/>
            <person name="Becker A."/>
            <person name="Gohl D.M."/>
            <person name="Silverstein K.A.T."/>
            <person name="Koren S."/>
            <person name="Bechman K.B."/>
            <person name="Herman A."/>
            <person name="Abrahante J.E."/>
            <person name="Garbe J."/>
        </authorList>
    </citation>
    <scope>NUCLEOTIDE SEQUENCE</scope>
    <source>
        <strain evidence="1">Duluth1</strain>
        <tissue evidence="1">Whole animal</tissue>
    </source>
</reference>
<dbReference type="GO" id="GO:0003676">
    <property type="term" value="F:nucleic acid binding"/>
    <property type="evidence" value="ECO:0007669"/>
    <property type="project" value="InterPro"/>
</dbReference>
<organism evidence="1 2">
    <name type="scientific">Dreissena polymorpha</name>
    <name type="common">Zebra mussel</name>
    <name type="synonym">Mytilus polymorpha</name>
    <dbReference type="NCBI Taxonomy" id="45954"/>
    <lineage>
        <taxon>Eukaryota</taxon>
        <taxon>Metazoa</taxon>
        <taxon>Spiralia</taxon>
        <taxon>Lophotrochozoa</taxon>
        <taxon>Mollusca</taxon>
        <taxon>Bivalvia</taxon>
        <taxon>Autobranchia</taxon>
        <taxon>Heteroconchia</taxon>
        <taxon>Euheterodonta</taxon>
        <taxon>Imparidentia</taxon>
        <taxon>Neoheterodontei</taxon>
        <taxon>Myida</taxon>
        <taxon>Dreissenoidea</taxon>
        <taxon>Dreissenidae</taxon>
        <taxon>Dreissena</taxon>
    </lineage>
</organism>
<dbReference type="Gene3D" id="3.30.420.10">
    <property type="entry name" value="Ribonuclease H-like superfamily/Ribonuclease H"/>
    <property type="match status" value="1"/>
</dbReference>
<reference evidence="1" key="1">
    <citation type="journal article" date="2019" name="bioRxiv">
        <title>The Genome of the Zebra Mussel, Dreissena polymorpha: A Resource for Invasive Species Research.</title>
        <authorList>
            <person name="McCartney M.A."/>
            <person name="Auch B."/>
            <person name="Kono T."/>
            <person name="Mallez S."/>
            <person name="Zhang Y."/>
            <person name="Obille A."/>
            <person name="Becker A."/>
            <person name="Abrahante J.E."/>
            <person name="Garbe J."/>
            <person name="Badalamenti J.P."/>
            <person name="Herman A."/>
            <person name="Mangelson H."/>
            <person name="Liachko I."/>
            <person name="Sullivan S."/>
            <person name="Sone E.D."/>
            <person name="Koren S."/>
            <person name="Silverstein K.A.T."/>
            <person name="Beckman K.B."/>
            <person name="Gohl D.M."/>
        </authorList>
    </citation>
    <scope>NUCLEOTIDE SEQUENCE</scope>
    <source>
        <strain evidence="1">Duluth1</strain>
        <tissue evidence="1">Whole animal</tissue>
    </source>
</reference>
<sequence>MFEKLCQMLSIKKTQSSARHPQGNSQFEHFNLTLLLMVELTAFTSKTTVTCILDA</sequence>
<dbReference type="InterPro" id="IPR036397">
    <property type="entry name" value="RNaseH_sf"/>
</dbReference>
<dbReference type="SUPFAM" id="SSF53098">
    <property type="entry name" value="Ribonuclease H-like"/>
    <property type="match status" value="1"/>
</dbReference>